<keyword evidence="2" id="KW-1185">Reference proteome</keyword>
<organism evidence="1 2">
    <name type="scientific">Plasmopara halstedii</name>
    <name type="common">Downy mildew of sunflower</name>
    <dbReference type="NCBI Taxonomy" id="4781"/>
    <lineage>
        <taxon>Eukaryota</taxon>
        <taxon>Sar</taxon>
        <taxon>Stramenopiles</taxon>
        <taxon>Oomycota</taxon>
        <taxon>Peronosporomycetes</taxon>
        <taxon>Peronosporales</taxon>
        <taxon>Peronosporaceae</taxon>
        <taxon>Plasmopara</taxon>
    </lineage>
</organism>
<evidence type="ECO:0000313" key="1">
    <source>
        <dbReference type="EMBL" id="CEG39877.1"/>
    </source>
</evidence>
<name>A0A0P1AGA9_PLAHL</name>
<evidence type="ECO:0000313" key="2">
    <source>
        <dbReference type="Proteomes" id="UP000054928"/>
    </source>
</evidence>
<proteinExistence type="predicted"/>
<dbReference type="AlphaFoldDB" id="A0A0P1AGA9"/>
<accession>A0A0P1AGA9</accession>
<dbReference type="EMBL" id="CCYD01000442">
    <property type="protein sequence ID" value="CEG39877.1"/>
    <property type="molecule type" value="Genomic_DNA"/>
</dbReference>
<dbReference type="RefSeq" id="XP_024576246.1">
    <property type="nucleotide sequence ID" value="XM_024725473.1"/>
</dbReference>
<protein>
    <submittedName>
        <fullName evidence="1">Uncharacterized protein</fullName>
    </submittedName>
</protein>
<dbReference type="Proteomes" id="UP000054928">
    <property type="component" value="Unassembled WGS sequence"/>
</dbReference>
<dbReference type="GeneID" id="36405160"/>
<reference evidence="2" key="1">
    <citation type="submission" date="2014-09" db="EMBL/GenBank/DDBJ databases">
        <authorList>
            <person name="Sharma Rahul"/>
            <person name="Thines Marco"/>
        </authorList>
    </citation>
    <scope>NUCLEOTIDE SEQUENCE [LARGE SCALE GENOMIC DNA]</scope>
</reference>
<sequence length="50" mass="5684">MLKQTSNYEPCGVPNRKVGFHSFVGKYASSMKVKDEDASIRNQPRNLKLL</sequence>